<proteinExistence type="predicted"/>
<accession>A0A8S1WTZ8</accession>
<dbReference type="Proteomes" id="UP000683925">
    <property type="component" value="Unassembled WGS sequence"/>
</dbReference>
<evidence type="ECO:0000313" key="2">
    <source>
        <dbReference type="Proteomes" id="UP000683925"/>
    </source>
</evidence>
<sequence length="111" mass="12966">MLNEQGQISMIHLMIAFRYFNYKAIKGTHSKGNIFKLFAAKSERKIGLSSILNHRGRYYQTSGILNEEKQLKKNSQLFFHTNCLNQNLLLQSIQIQFDNYGFRIVGNYCLI</sequence>
<gene>
    <name evidence="1" type="ORF">POCTA_138.1.T1010081</name>
</gene>
<dbReference type="EMBL" id="CAJJDP010000101">
    <property type="protein sequence ID" value="CAD8192050.1"/>
    <property type="molecule type" value="Genomic_DNA"/>
</dbReference>
<protein>
    <submittedName>
        <fullName evidence="1">Uncharacterized protein</fullName>
    </submittedName>
</protein>
<organism evidence="1 2">
    <name type="scientific">Paramecium octaurelia</name>
    <dbReference type="NCBI Taxonomy" id="43137"/>
    <lineage>
        <taxon>Eukaryota</taxon>
        <taxon>Sar</taxon>
        <taxon>Alveolata</taxon>
        <taxon>Ciliophora</taxon>
        <taxon>Intramacronucleata</taxon>
        <taxon>Oligohymenophorea</taxon>
        <taxon>Peniculida</taxon>
        <taxon>Parameciidae</taxon>
        <taxon>Paramecium</taxon>
    </lineage>
</organism>
<keyword evidence="2" id="KW-1185">Reference proteome</keyword>
<evidence type="ECO:0000313" key="1">
    <source>
        <dbReference type="EMBL" id="CAD8192050.1"/>
    </source>
</evidence>
<reference evidence="1" key="1">
    <citation type="submission" date="2021-01" db="EMBL/GenBank/DDBJ databases">
        <authorList>
            <consortium name="Genoscope - CEA"/>
            <person name="William W."/>
        </authorList>
    </citation>
    <scope>NUCLEOTIDE SEQUENCE</scope>
</reference>
<name>A0A8S1WTZ8_PAROT</name>
<comment type="caution">
    <text evidence="1">The sequence shown here is derived from an EMBL/GenBank/DDBJ whole genome shotgun (WGS) entry which is preliminary data.</text>
</comment>
<dbReference type="AlphaFoldDB" id="A0A8S1WTZ8"/>